<dbReference type="AlphaFoldDB" id="A0A8S2DDT7"/>
<evidence type="ECO:0000259" key="3">
    <source>
        <dbReference type="PROSITE" id="PS50158"/>
    </source>
</evidence>
<evidence type="ECO:0000256" key="1">
    <source>
        <dbReference type="PROSITE-ProRule" id="PRU00047"/>
    </source>
</evidence>
<evidence type="ECO:0000313" key="4">
    <source>
        <dbReference type="EMBL" id="CAF0943566.1"/>
    </source>
</evidence>
<feature type="compositionally biased region" description="Polar residues" evidence="2">
    <location>
        <begin position="226"/>
        <end position="245"/>
    </location>
</feature>
<accession>A0A8S2DDT7</accession>
<dbReference type="SUPFAM" id="SSF57756">
    <property type="entry name" value="Retrovirus zinc finger-like domains"/>
    <property type="match status" value="1"/>
</dbReference>
<dbReference type="InterPro" id="IPR036875">
    <property type="entry name" value="Znf_CCHC_sf"/>
</dbReference>
<reference evidence="4" key="1">
    <citation type="submission" date="2021-02" db="EMBL/GenBank/DDBJ databases">
        <authorList>
            <person name="Nowell W R."/>
        </authorList>
    </citation>
    <scope>NUCLEOTIDE SEQUENCE</scope>
</reference>
<feature type="domain" description="CCHC-type" evidence="3">
    <location>
        <begin position="151"/>
        <end position="164"/>
    </location>
</feature>
<dbReference type="Proteomes" id="UP000677228">
    <property type="component" value="Unassembled WGS sequence"/>
</dbReference>
<protein>
    <recommendedName>
        <fullName evidence="3">CCHC-type domain-containing protein</fullName>
    </recommendedName>
</protein>
<feature type="region of interest" description="Disordered" evidence="2">
    <location>
        <begin position="1"/>
        <end position="22"/>
    </location>
</feature>
<comment type="caution">
    <text evidence="4">The sequence shown here is derived from an EMBL/GenBank/DDBJ whole genome shotgun (WGS) entry which is preliminary data.</text>
</comment>
<keyword evidence="1" id="KW-0863">Zinc-finger</keyword>
<feature type="region of interest" description="Disordered" evidence="2">
    <location>
        <begin position="219"/>
        <end position="252"/>
    </location>
</feature>
<evidence type="ECO:0000256" key="2">
    <source>
        <dbReference type="SAM" id="MobiDB-lite"/>
    </source>
</evidence>
<dbReference type="PROSITE" id="PS50158">
    <property type="entry name" value="ZF_CCHC"/>
    <property type="match status" value="1"/>
</dbReference>
<dbReference type="Proteomes" id="UP000682733">
    <property type="component" value="Unassembled WGS sequence"/>
</dbReference>
<name>A0A8S2DDT7_9BILA</name>
<dbReference type="GO" id="GO:0008270">
    <property type="term" value="F:zinc ion binding"/>
    <property type="evidence" value="ECO:0007669"/>
    <property type="project" value="UniProtKB-KW"/>
</dbReference>
<evidence type="ECO:0000313" key="5">
    <source>
        <dbReference type="EMBL" id="CAF3718352.1"/>
    </source>
</evidence>
<keyword evidence="1" id="KW-0862">Zinc</keyword>
<sequence>MYDQTQNAEIDEKQSSDVNCDPLQDPTLPQAPYINHRLIGRCEHTNWLQLTGNRSFDFRRLTQAPKQYSILIKNVLQNVYVDGIFESAERYFTVTAARRIIRCDGERTSYVPIDFFSSVEVEKDKLRGKIFVGCIPYSVDQYRPPARIIFCRKCCQSGHYMKDCSAPHFICNRCDQMHDTRRECQNSIHRPNCGGPRYGGSSGCLITIEYRKQLVSEAKSFRQDASRSPQRQQQRDCSPSPTPQQLEHDSAPLQRRTFKQALTGTRLTMGTLSNNHPITTIKSRQHSAQRYSTKQQHFRPLPASNTLSCSNAYRDLENKF</sequence>
<dbReference type="GO" id="GO:0003676">
    <property type="term" value="F:nucleic acid binding"/>
    <property type="evidence" value="ECO:0007669"/>
    <property type="project" value="InterPro"/>
</dbReference>
<keyword evidence="1" id="KW-0479">Metal-binding</keyword>
<organism evidence="4 6">
    <name type="scientific">Didymodactylos carnosus</name>
    <dbReference type="NCBI Taxonomy" id="1234261"/>
    <lineage>
        <taxon>Eukaryota</taxon>
        <taxon>Metazoa</taxon>
        <taxon>Spiralia</taxon>
        <taxon>Gnathifera</taxon>
        <taxon>Rotifera</taxon>
        <taxon>Eurotatoria</taxon>
        <taxon>Bdelloidea</taxon>
        <taxon>Philodinida</taxon>
        <taxon>Philodinidae</taxon>
        <taxon>Didymodactylos</taxon>
    </lineage>
</organism>
<evidence type="ECO:0000313" key="6">
    <source>
        <dbReference type="Proteomes" id="UP000677228"/>
    </source>
</evidence>
<gene>
    <name evidence="4" type="ORF">OVA965_LOCUS11765</name>
    <name evidence="5" type="ORF">TMI583_LOCUS11769</name>
</gene>
<proteinExistence type="predicted"/>
<dbReference type="EMBL" id="CAJOBA010004622">
    <property type="protein sequence ID" value="CAF3718352.1"/>
    <property type="molecule type" value="Genomic_DNA"/>
</dbReference>
<dbReference type="EMBL" id="CAJNOK010004617">
    <property type="protein sequence ID" value="CAF0943566.1"/>
    <property type="molecule type" value="Genomic_DNA"/>
</dbReference>
<dbReference type="InterPro" id="IPR001878">
    <property type="entry name" value="Znf_CCHC"/>
</dbReference>